<gene>
    <name evidence="1" type="ORF">R5R35_006470</name>
</gene>
<protein>
    <submittedName>
        <fullName evidence="1">Uncharacterized protein</fullName>
    </submittedName>
</protein>
<proteinExistence type="predicted"/>
<accession>A0AAN9W5H2</accession>
<evidence type="ECO:0000313" key="1">
    <source>
        <dbReference type="EMBL" id="KAK7871892.1"/>
    </source>
</evidence>
<sequence>MIELHLKGHFSARYLFQRAGTVRVGHHNYLAHMMPERVNLSVSSSPSQLRCATPCSCQQ</sequence>
<keyword evidence="2" id="KW-1185">Reference proteome</keyword>
<evidence type="ECO:0000313" key="2">
    <source>
        <dbReference type="Proteomes" id="UP001378592"/>
    </source>
</evidence>
<name>A0AAN9W5H2_9ORTH</name>
<dbReference type="EMBL" id="JAZDUA010000033">
    <property type="protein sequence ID" value="KAK7871892.1"/>
    <property type="molecule type" value="Genomic_DNA"/>
</dbReference>
<dbReference type="AlphaFoldDB" id="A0AAN9W5H2"/>
<organism evidence="1 2">
    <name type="scientific">Gryllus longicercus</name>
    <dbReference type="NCBI Taxonomy" id="2509291"/>
    <lineage>
        <taxon>Eukaryota</taxon>
        <taxon>Metazoa</taxon>
        <taxon>Ecdysozoa</taxon>
        <taxon>Arthropoda</taxon>
        <taxon>Hexapoda</taxon>
        <taxon>Insecta</taxon>
        <taxon>Pterygota</taxon>
        <taxon>Neoptera</taxon>
        <taxon>Polyneoptera</taxon>
        <taxon>Orthoptera</taxon>
        <taxon>Ensifera</taxon>
        <taxon>Gryllidea</taxon>
        <taxon>Grylloidea</taxon>
        <taxon>Gryllidae</taxon>
        <taxon>Gryllinae</taxon>
        <taxon>Gryllus</taxon>
    </lineage>
</organism>
<dbReference type="Proteomes" id="UP001378592">
    <property type="component" value="Unassembled WGS sequence"/>
</dbReference>
<comment type="caution">
    <text evidence="1">The sequence shown here is derived from an EMBL/GenBank/DDBJ whole genome shotgun (WGS) entry which is preliminary data.</text>
</comment>
<reference evidence="1 2" key="1">
    <citation type="submission" date="2024-03" db="EMBL/GenBank/DDBJ databases">
        <title>The genome assembly and annotation of the cricket Gryllus longicercus Weissman &amp; Gray.</title>
        <authorList>
            <person name="Szrajer S."/>
            <person name="Gray D."/>
            <person name="Ylla G."/>
        </authorList>
    </citation>
    <scope>NUCLEOTIDE SEQUENCE [LARGE SCALE GENOMIC DNA]</scope>
    <source>
        <strain evidence="1">DAG 2021-001</strain>
        <tissue evidence="1">Whole body minus gut</tissue>
    </source>
</reference>